<protein>
    <submittedName>
        <fullName evidence="1">Uncharacterized protein</fullName>
    </submittedName>
</protein>
<reference evidence="1" key="1">
    <citation type="submission" date="2014-09" db="EMBL/GenBank/DDBJ databases">
        <authorList>
            <person name="Magalhaes I.L.F."/>
            <person name="Oliveira U."/>
            <person name="Santos F.R."/>
            <person name="Vidigal T.H.D.A."/>
            <person name="Brescovit A.D."/>
            <person name="Santos A.J."/>
        </authorList>
    </citation>
    <scope>NUCLEOTIDE SEQUENCE</scope>
    <source>
        <tissue evidence="1">Shoot tissue taken approximately 20 cm above the soil surface</tissue>
    </source>
</reference>
<organism evidence="1">
    <name type="scientific">Arundo donax</name>
    <name type="common">Giant reed</name>
    <name type="synonym">Donax arundinaceus</name>
    <dbReference type="NCBI Taxonomy" id="35708"/>
    <lineage>
        <taxon>Eukaryota</taxon>
        <taxon>Viridiplantae</taxon>
        <taxon>Streptophyta</taxon>
        <taxon>Embryophyta</taxon>
        <taxon>Tracheophyta</taxon>
        <taxon>Spermatophyta</taxon>
        <taxon>Magnoliopsida</taxon>
        <taxon>Liliopsida</taxon>
        <taxon>Poales</taxon>
        <taxon>Poaceae</taxon>
        <taxon>PACMAD clade</taxon>
        <taxon>Arundinoideae</taxon>
        <taxon>Arundineae</taxon>
        <taxon>Arundo</taxon>
    </lineage>
</organism>
<sequence length="13" mass="1355">MGLPTTNSSFRGS</sequence>
<accession>A0A0A8YIL5</accession>
<evidence type="ECO:0000313" key="1">
    <source>
        <dbReference type="EMBL" id="JAD25345.1"/>
    </source>
</evidence>
<reference evidence="1" key="2">
    <citation type="journal article" date="2015" name="Data Brief">
        <title>Shoot transcriptome of the giant reed, Arundo donax.</title>
        <authorList>
            <person name="Barrero R.A."/>
            <person name="Guerrero F.D."/>
            <person name="Moolhuijzen P."/>
            <person name="Goolsby J.A."/>
            <person name="Tidwell J."/>
            <person name="Bellgard S.E."/>
            <person name="Bellgard M.I."/>
        </authorList>
    </citation>
    <scope>NUCLEOTIDE SEQUENCE</scope>
    <source>
        <tissue evidence="1">Shoot tissue taken approximately 20 cm above the soil surface</tissue>
    </source>
</reference>
<name>A0A0A8YIL5_ARUDO</name>
<dbReference type="EMBL" id="GBRH01272550">
    <property type="protein sequence ID" value="JAD25345.1"/>
    <property type="molecule type" value="Transcribed_RNA"/>
</dbReference>
<proteinExistence type="predicted"/>